<dbReference type="PANTHER" id="PTHR43667:SF1">
    <property type="entry name" value="CYCLOPROPANE-FATTY-ACYL-PHOSPHOLIPID SYNTHASE"/>
    <property type="match status" value="1"/>
</dbReference>
<feature type="compositionally biased region" description="Basic and acidic residues" evidence="6">
    <location>
        <begin position="1"/>
        <end position="19"/>
    </location>
</feature>
<dbReference type="Pfam" id="PF02353">
    <property type="entry name" value="CMAS"/>
    <property type="match status" value="1"/>
</dbReference>
<evidence type="ECO:0000256" key="5">
    <source>
        <dbReference type="ARBA" id="ARBA00023098"/>
    </source>
</evidence>
<dbReference type="KEGG" id="erz:ER308_06670"/>
<reference evidence="7 8" key="1">
    <citation type="submission" date="2019-01" db="EMBL/GenBank/DDBJ databases">
        <title>Egibacter rhizosphaerae EGI 80759T.</title>
        <authorList>
            <person name="Chen D.-D."/>
            <person name="Tian Y."/>
            <person name="Jiao J.-Y."/>
            <person name="Zhang X.-T."/>
            <person name="Zhang Y.-G."/>
            <person name="Zhang Y."/>
            <person name="Xiao M."/>
            <person name="Shu W.-S."/>
            <person name="Li W.-J."/>
        </authorList>
    </citation>
    <scope>NUCLEOTIDE SEQUENCE [LARGE SCALE GENOMIC DNA]</scope>
    <source>
        <strain evidence="7 8">EGI 80759</strain>
    </source>
</reference>
<evidence type="ECO:0000313" key="8">
    <source>
        <dbReference type="Proteomes" id="UP000291469"/>
    </source>
</evidence>
<evidence type="ECO:0000256" key="6">
    <source>
        <dbReference type="SAM" id="MobiDB-lite"/>
    </source>
</evidence>
<evidence type="ECO:0000256" key="2">
    <source>
        <dbReference type="ARBA" id="ARBA00022603"/>
    </source>
</evidence>
<evidence type="ECO:0000256" key="1">
    <source>
        <dbReference type="ARBA" id="ARBA00010815"/>
    </source>
</evidence>
<dbReference type="OrthoDB" id="9782855at2"/>
<keyword evidence="3 7" id="KW-0808">Transferase</keyword>
<dbReference type="InterPro" id="IPR050723">
    <property type="entry name" value="CFA/CMAS"/>
</dbReference>
<dbReference type="PANTHER" id="PTHR43667">
    <property type="entry name" value="CYCLOPROPANE-FATTY-ACYL-PHOSPHOLIPID SYNTHASE"/>
    <property type="match status" value="1"/>
</dbReference>
<keyword evidence="4" id="KW-0949">S-adenosyl-L-methionine</keyword>
<dbReference type="AlphaFoldDB" id="A0A411YDH1"/>
<keyword evidence="2 7" id="KW-0489">Methyltransferase</keyword>
<evidence type="ECO:0000256" key="4">
    <source>
        <dbReference type="ARBA" id="ARBA00022691"/>
    </source>
</evidence>
<sequence length="433" mass="47154">MRSRNELPDDAAHRARATDLHGSLQDASGRSLALRLWDGTELGPPGAGYRLVLCDPSALRLLRRPPSIGDVEDAYARGDVDVEGDIVAALHDVAEGEDTLGSWGRLVRTARRLDPPWAAGLAASRTLRRGPGKATLGDRRVLPFRDDLPHEFYASFLDPELVHSCAYFIDDDEGLPTAQARKLDLVARKLRLEPGMRLLDVGCGWGSLLVHAARYYGVHGVGVTLSEVQAEQGSHRIHAAGVADRVEVRRAHYRDLDEPFDAVVSIGMAHHRGPSHLSGYLRRVRGLLEPGGLVLCHRMVSGQPASSRSGRARPIPGGEVTAEAGTVPTWRAVREVERASFGLLDVEQLRPSYALTLRSWVANLEAHHEDAVAVAGEHPYRVWRAHMGGTAALLERGRIGVVEILAGREARSPLARHWRLLRLPTAPSPAPAA</sequence>
<dbReference type="GO" id="GO:0032259">
    <property type="term" value="P:methylation"/>
    <property type="evidence" value="ECO:0007669"/>
    <property type="project" value="UniProtKB-KW"/>
</dbReference>
<gene>
    <name evidence="7" type="ORF">ER308_06670</name>
</gene>
<proteinExistence type="inferred from homology"/>
<dbReference type="SUPFAM" id="SSF53335">
    <property type="entry name" value="S-adenosyl-L-methionine-dependent methyltransferases"/>
    <property type="match status" value="1"/>
</dbReference>
<keyword evidence="8" id="KW-1185">Reference proteome</keyword>
<name>A0A411YDH1_9ACTN</name>
<dbReference type="GO" id="GO:0008610">
    <property type="term" value="P:lipid biosynthetic process"/>
    <property type="evidence" value="ECO:0007669"/>
    <property type="project" value="InterPro"/>
</dbReference>
<dbReference type="InterPro" id="IPR003333">
    <property type="entry name" value="CMAS"/>
</dbReference>
<dbReference type="GO" id="GO:0008168">
    <property type="term" value="F:methyltransferase activity"/>
    <property type="evidence" value="ECO:0007669"/>
    <property type="project" value="UniProtKB-KW"/>
</dbReference>
<comment type="similarity">
    <text evidence="1">Belongs to the CFA/CMAS family.</text>
</comment>
<accession>A0A411YDH1</accession>
<evidence type="ECO:0000313" key="7">
    <source>
        <dbReference type="EMBL" id="QBI19255.1"/>
    </source>
</evidence>
<feature type="region of interest" description="Disordered" evidence="6">
    <location>
        <begin position="1"/>
        <end position="22"/>
    </location>
</feature>
<dbReference type="CDD" id="cd02440">
    <property type="entry name" value="AdoMet_MTases"/>
    <property type="match status" value="1"/>
</dbReference>
<dbReference type="Proteomes" id="UP000291469">
    <property type="component" value="Chromosome"/>
</dbReference>
<dbReference type="PIRSF" id="PIRSF003085">
    <property type="entry name" value="CMAS"/>
    <property type="match status" value="1"/>
</dbReference>
<dbReference type="RefSeq" id="WP_131154252.1">
    <property type="nucleotide sequence ID" value="NZ_CP036402.1"/>
</dbReference>
<organism evidence="7 8">
    <name type="scientific">Egibacter rhizosphaerae</name>
    <dbReference type="NCBI Taxonomy" id="1670831"/>
    <lineage>
        <taxon>Bacteria</taxon>
        <taxon>Bacillati</taxon>
        <taxon>Actinomycetota</taxon>
        <taxon>Nitriliruptoria</taxon>
        <taxon>Egibacterales</taxon>
        <taxon>Egibacteraceae</taxon>
        <taxon>Egibacter</taxon>
    </lineage>
</organism>
<keyword evidence="5" id="KW-0443">Lipid metabolism</keyword>
<evidence type="ECO:0000256" key="3">
    <source>
        <dbReference type="ARBA" id="ARBA00022679"/>
    </source>
</evidence>
<dbReference type="Gene3D" id="3.40.50.150">
    <property type="entry name" value="Vaccinia Virus protein VP39"/>
    <property type="match status" value="1"/>
</dbReference>
<dbReference type="EMBL" id="CP036402">
    <property type="protein sequence ID" value="QBI19255.1"/>
    <property type="molecule type" value="Genomic_DNA"/>
</dbReference>
<protein>
    <submittedName>
        <fullName evidence="7">Class I SAM-dependent methyltransferase</fullName>
    </submittedName>
</protein>
<dbReference type="InterPro" id="IPR029063">
    <property type="entry name" value="SAM-dependent_MTases_sf"/>
</dbReference>